<dbReference type="Proteomes" id="UP000243681">
    <property type="component" value="Chromosome 1"/>
</dbReference>
<gene>
    <name evidence="1" type="ORF">e1116g03.tmp0101</name>
</gene>
<proteinExistence type="predicted"/>
<name>C8TE43_EIMTE</name>
<sequence>MYLKWSEEASCRRITFNKILYPLLMALRDKHHQINIIRQTLAQWQRAGTVHQLERTITAFHRNHSIQYETHQCTSNKVSARIKLQVCWPSTIRMAT</sequence>
<dbReference type="AlphaFoldDB" id="C8TE43"/>
<organism evidence="1 2">
    <name type="scientific">Eimeria tenella</name>
    <name type="common">Coccidian parasite</name>
    <dbReference type="NCBI Taxonomy" id="5802"/>
    <lineage>
        <taxon>Eukaryota</taxon>
        <taxon>Sar</taxon>
        <taxon>Alveolata</taxon>
        <taxon>Apicomplexa</taxon>
        <taxon>Conoidasida</taxon>
        <taxon>Coccidia</taxon>
        <taxon>Eucoccidiorida</taxon>
        <taxon>Eimeriorina</taxon>
        <taxon>Eimeriidae</taxon>
        <taxon>Eimeria</taxon>
    </lineage>
</organism>
<dbReference type="EMBL" id="AM269894">
    <property type="protein sequence ID" value="CAK51529.1"/>
    <property type="molecule type" value="Genomic_DNA"/>
</dbReference>
<evidence type="ECO:0000313" key="2">
    <source>
        <dbReference type="Proteomes" id="UP000243681"/>
    </source>
</evidence>
<evidence type="ECO:0000313" key="1">
    <source>
        <dbReference type="EMBL" id="CAK51529.1"/>
    </source>
</evidence>
<protein>
    <submittedName>
        <fullName evidence="1">Uncharacterized protein</fullName>
    </submittedName>
</protein>
<reference evidence="1 2" key="1">
    <citation type="journal article" date="2007" name="Genome Res.">
        <title>Sequencing and analysis of chromosome 1 of Eimeria tenella reveals a unique segmental organization.</title>
        <authorList>
            <person name="Ling K.H."/>
            <person name="Rajandream M.A."/>
            <person name="Rivailler P."/>
            <person name="Ivens A."/>
            <person name="Yap S.J."/>
            <person name="Madeira A.M.B.N."/>
            <person name="Mungall K."/>
            <person name="Billington K."/>
            <person name="Yee W.Y."/>
            <person name="Bankier A.T."/>
            <person name="Carroll F."/>
            <person name="Durham A.M."/>
            <person name="Peters N."/>
            <person name="Loo S.S."/>
            <person name="Mat-Isa M.N."/>
            <person name="Novaes J."/>
            <person name="Quail M."/>
            <person name="Rosli R."/>
            <person name="Shamsudin M.N."/>
            <person name="Sobreira T.J.P."/>
            <person name="Tivey A.R."/>
            <person name="Wai S.F."/>
            <person name="White S."/>
            <person name="Wu X."/>
            <person name="Kerhornou A.X."/>
            <person name="Blake D."/>
            <person name="Mohamed R."/>
            <person name="Shirley M."/>
            <person name="Gruber A."/>
            <person name="Berriman M."/>
            <person name="Tomley F."/>
            <person name="Dear P.H."/>
            <person name="Wan K.L."/>
        </authorList>
    </citation>
    <scope>NUCLEOTIDE SEQUENCE [LARGE SCALE GENOMIC DNA]</scope>
    <source>
        <strain evidence="1 2">Houghton</strain>
    </source>
</reference>
<accession>C8TE43</accession>